<organism evidence="2 3">
    <name type="scientific">Alkaliphilus flagellatus</name>
    <dbReference type="NCBI Taxonomy" id="2841507"/>
    <lineage>
        <taxon>Bacteria</taxon>
        <taxon>Bacillati</taxon>
        <taxon>Bacillota</taxon>
        <taxon>Clostridia</taxon>
        <taxon>Peptostreptococcales</taxon>
        <taxon>Natronincolaceae</taxon>
        <taxon>Alkaliphilus</taxon>
    </lineage>
</organism>
<feature type="domain" description="MobA-like NTP transferase" evidence="1">
    <location>
        <begin position="5"/>
        <end position="155"/>
    </location>
</feature>
<name>A0ABS6G3V6_9FIRM</name>
<proteinExistence type="predicted"/>
<dbReference type="Proteomes" id="UP000779508">
    <property type="component" value="Unassembled WGS sequence"/>
</dbReference>
<dbReference type="PANTHER" id="PTHR43777">
    <property type="entry name" value="MOLYBDENUM COFACTOR CYTIDYLYLTRANSFERASE"/>
    <property type="match status" value="1"/>
</dbReference>
<sequence>MKVEGIILAGGLSTRLGTNKLLLNIDGSAVIERCICGMRDLCSRIIVVGGHSSKDINHILNKYPKVELIDNPNYLDGMFSSVKMGFSHIVGERVFLIPGDYPVVDKQTYIDMLKIDEDIVIPTYNGRKGHPLLMKSYLIEELSKDTTCKTLRDFTTKKGFASINVTDPGILMDIDTIEDYKKVLMYLQQRIRS</sequence>
<evidence type="ECO:0000313" key="3">
    <source>
        <dbReference type="Proteomes" id="UP000779508"/>
    </source>
</evidence>
<dbReference type="EMBL" id="JAHLQK010000002">
    <property type="protein sequence ID" value="MBU5676051.1"/>
    <property type="molecule type" value="Genomic_DNA"/>
</dbReference>
<dbReference type="InterPro" id="IPR025877">
    <property type="entry name" value="MobA-like_NTP_Trfase"/>
</dbReference>
<comment type="caution">
    <text evidence="2">The sequence shown here is derived from an EMBL/GenBank/DDBJ whole genome shotgun (WGS) entry which is preliminary data.</text>
</comment>
<dbReference type="CDD" id="cd04182">
    <property type="entry name" value="GT_2_like_f"/>
    <property type="match status" value="1"/>
</dbReference>
<evidence type="ECO:0000259" key="1">
    <source>
        <dbReference type="Pfam" id="PF12804"/>
    </source>
</evidence>
<dbReference type="PANTHER" id="PTHR43777:SF1">
    <property type="entry name" value="MOLYBDENUM COFACTOR CYTIDYLYLTRANSFERASE"/>
    <property type="match status" value="1"/>
</dbReference>
<dbReference type="Pfam" id="PF12804">
    <property type="entry name" value="NTP_transf_3"/>
    <property type="match status" value="1"/>
</dbReference>
<accession>A0ABS6G3V6</accession>
<dbReference type="RefSeq" id="WP_216415532.1">
    <property type="nucleotide sequence ID" value="NZ_JAHLQK010000002.1"/>
</dbReference>
<gene>
    <name evidence="2" type="ORF">KQI88_06450</name>
</gene>
<reference evidence="2 3" key="1">
    <citation type="submission" date="2021-06" db="EMBL/GenBank/DDBJ databases">
        <authorList>
            <person name="Sun Q."/>
            <person name="Li D."/>
        </authorList>
    </citation>
    <scope>NUCLEOTIDE SEQUENCE [LARGE SCALE GENOMIC DNA]</scope>
    <source>
        <strain evidence="2 3">MSJ-5</strain>
    </source>
</reference>
<keyword evidence="3" id="KW-1185">Reference proteome</keyword>
<protein>
    <submittedName>
        <fullName evidence="2">Nucleotidyltransferase family protein</fullName>
    </submittedName>
</protein>
<evidence type="ECO:0000313" key="2">
    <source>
        <dbReference type="EMBL" id="MBU5676051.1"/>
    </source>
</evidence>